<dbReference type="InterPro" id="IPR015915">
    <property type="entry name" value="Kelch-typ_b-propeller"/>
</dbReference>
<keyword evidence="1" id="KW-0677">Repeat</keyword>
<accession>A2E7W9</accession>
<proteinExistence type="predicted"/>
<dbReference type="OrthoDB" id="10251809at2759"/>
<gene>
    <name evidence="3" type="ORF">TVAG_127010</name>
</gene>
<dbReference type="VEuPathDB" id="TrichDB:TVAGG3_0213940"/>
<keyword evidence="4" id="KW-1185">Reference proteome</keyword>
<keyword evidence="2" id="KW-0408">Iron</keyword>
<dbReference type="Proteomes" id="UP000001542">
    <property type="component" value="Unassembled WGS sequence"/>
</dbReference>
<organism evidence="3 4">
    <name type="scientific">Trichomonas vaginalis (strain ATCC PRA-98 / G3)</name>
    <dbReference type="NCBI Taxonomy" id="412133"/>
    <lineage>
        <taxon>Eukaryota</taxon>
        <taxon>Metamonada</taxon>
        <taxon>Parabasalia</taxon>
        <taxon>Trichomonadida</taxon>
        <taxon>Trichomonadidae</taxon>
        <taxon>Trichomonas</taxon>
    </lineage>
</organism>
<evidence type="ECO:0000256" key="1">
    <source>
        <dbReference type="ARBA" id="ARBA00022737"/>
    </source>
</evidence>
<protein>
    <submittedName>
        <fullName evidence="3">Kelch motif family protein</fullName>
    </submittedName>
</protein>
<name>A2E7W9_TRIV3</name>
<evidence type="ECO:0000313" key="4">
    <source>
        <dbReference type="Proteomes" id="UP000001542"/>
    </source>
</evidence>
<dbReference type="SUPFAM" id="SSF117281">
    <property type="entry name" value="Kelch motif"/>
    <property type="match status" value="1"/>
</dbReference>
<dbReference type="PANTHER" id="PTHR47435:SF4">
    <property type="entry name" value="KELCH REPEAT PROTEIN (AFU_ORTHOLOGUE AFUA_5G12780)"/>
    <property type="match status" value="1"/>
</dbReference>
<dbReference type="KEGG" id="tva:4769148"/>
<dbReference type="Gene3D" id="2.120.10.80">
    <property type="entry name" value="Kelch-type beta propeller"/>
    <property type="match status" value="1"/>
</dbReference>
<dbReference type="InParanoid" id="A2E7W9"/>
<reference evidence="3" key="1">
    <citation type="submission" date="2006-10" db="EMBL/GenBank/DDBJ databases">
        <authorList>
            <person name="Amadeo P."/>
            <person name="Zhao Q."/>
            <person name="Wortman J."/>
            <person name="Fraser-Liggett C."/>
            <person name="Carlton J."/>
        </authorList>
    </citation>
    <scope>NUCLEOTIDE SEQUENCE</scope>
    <source>
        <strain evidence="3">G3</strain>
    </source>
</reference>
<evidence type="ECO:0000256" key="2">
    <source>
        <dbReference type="ARBA" id="ARBA00023004"/>
    </source>
</evidence>
<dbReference type="PANTHER" id="PTHR47435">
    <property type="entry name" value="KELCH REPEAT PROTEIN (AFU_ORTHOLOGUE AFUA_5G12780)"/>
    <property type="match status" value="1"/>
</dbReference>
<dbReference type="GO" id="GO:0019760">
    <property type="term" value="P:glucosinolate metabolic process"/>
    <property type="evidence" value="ECO:0007669"/>
    <property type="project" value="UniProtKB-ARBA"/>
</dbReference>
<dbReference type="Pfam" id="PF24681">
    <property type="entry name" value="Kelch_KLHDC2_KLHL20_DRC7"/>
    <property type="match status" value="1"/>
</dbReference>
<dbReference type="SMR" id="A2E7W9"/>
<evidence type="ECO:0000313" key="3">
    <source>
        <dbReference type="EMBL" id="EAY11195.1"/>
    </source>
</evidence>
<sequence>MGQDQSVISGKNRPSVNDVYLPISSTRSYEEVASHGFSDVSDNDNTAGKTINQPFVGIWSVHMPEGTTPLPRTGFFSAEDKNSHKCYIGCGINKDNIFLNDVWMLDCTTHLWKLLRTSGSKISPRTGSCAVVYQNHLIIYGGYNSTDYINDMYAIDLNTLVINRLDTKGDVPCGRSSPIFDVIGDQLFLWGGFNGDWPNRLYILDLKTLNWTAYAQNITGRAAVPHIVYNDNIYIFGGSKSSGMMIINTKKKLCEVIQTGGPQPTSITTCSGMILAGQYVLYIGGKSENSYNLIYCFDLNRNMWFVFYIMPDEETVTKSDGRVTENGLFMIPRIHSFVSYYDEEKKIVYTFLGFPSTDPSPFYMLKIGDALGVLNHRSDMLDTLYRASC</sequence>
<dbReference type="AlphaFoldDB" id="A2E7W9"/>
<dbReference type="eggNOG" id="KOG0379">
    <property type="taxonomic scope" value="Eukaryota"/>
</dbReference>
<dbReference type="STRING" id="5722.A2E7W9"/>
<reference evidence="3" key="2">
    <citation type="journal article" date="2007" name="Science">
        <title>Draft genome sequence of the sexually transmitted pathogen Trichomonas vaginalis.</title>
        <authorList>
            <person name="Carlton J.M."/>
            <person name="Hirt R.P."/>
            <person name="Silva J.C."/>
            <person name="Delcher A.L."/>
            <person name="Schatz M."/>
            <person name="Zhao Q."/>
            <person name="Wortman J.R."/>
            <person name="Bidwell S.L."/>
            <person name="Alsmark U.C.M."/>
            <person name="Besteiro S."/>
            <person name="Sicheritz-Ponten T."/>
            <person name="Noel C.J."/>
            <person name="Dacks J.B."/>
            <person name="Foster P.G."/>
            <person name="Simillion C."/>
            <person name="Van de Peer Y."/>
            <person name="Miranda-Saavedra D."/>
            <person name="Barton G.J."/>
            <person name="Westrop G.D."/>
            <person name="Mueller S."/>
            <person name="Dessi D."/>
            <person name="Fiori P.L."/>
            <person name="Ren Q."/>
            <person name="Paulsen I."/>
            <person name="Zhang H."/>
            <person name="Bastida-Corcuera F.D."/>
            <person name="Simoes-Barbosa A."/>
            <person name="Brown M.T."/>
            <person name="Hayes R.D."/>
            <person name="Mukherjee M."/>
            <person name="Okumura C.Y."/>
            <person name="Schneider R."/>
            <person name="Smith A.J."/>
            <person name="Vanacova S."/>
            <person name="Villalvazo M."/>
            <person name="Haas B.J."/>
            <person name="Pertea M."/>
            <person name="Feldblyum T.V."/>
            <person name="Utterback T.R."/>
            <person name="Shu C.L."/>
            <person name="Osoegawa K."/>
            <person name="de Jong P.J."/>
            <person name="Hrdy I."/>
            <person name="Horvathova L."/>
            <person name="Zubacova Z."/>
            <person name="Dolezal P."/>
            <person name="Malik S.B."/>
            <person name="Logsdon J.M. Jr."/>
            <person name="Henze K."/>
            <person name="Gupta A."/>
            <person name="Wang C.C."/>
            <person name="Dunne R.L."/>
            <person name="Upcroft J.A."/>
            <person name="Upcroft P."/>
            <person name="White O."/>
            <person name="Salzberg S.L."/>
            <person name="Tang P."/>
            <person name="Chiu C.-H."/>
            <person name="Lee Y.-S."/>
            <person name="Embley T.M."/>
            <person name="Coombs G.H."/>
            <person name="Mottram J.C."/>
            <person name="Tachezy J."/>
            <person name="Fraser-Liggett C.M."/>
            <person name="Johnson P.J."/>
        </authorList>
    </citation>
    <scope>NUCLEOTIDE SEQUENCE [LARGE SCALE GENOMIC DNA]</scope>
    <source>
        <strain evidence="3">G3</strain>
    </source>
</reference>
<dbReference type="EMBL" id="DS113323">
    <property type="protein sequence ID" value="EAY11195.1"/>
    <property type="molecule type" value="Genomic_DNA"/>
</dbReference>
<dbReference type="RefSeq" id="XP_001323418.1">
    <property type="nucleotide sequence ID" value="XM_001323383.1"/>
</dbReference>
<dbReference type="VEuPathDB" id="TrichDB:TVAG_127010"/>